<dbReference type="Pfam" id="PF13469">
    <property type="entry name" value="Sulfotransfer_3"/>
    <property type="match status" value="1"/>
</dbReference>
<dbReference type="InterPro" id="IPR026634">
    <property type="entry name" value="TPST-like"/>
</dbReference>
<evidence type="ECO:0000313" key="3">
    <source>
        <dbReference type="EMBL" id="TRX03879.1"/>
    </source>
</evidence>
<evidence type="ECO:0000256" key="1">
    <source>
        <dbReference type="ARBA" id="ARBA00022679"/>
    </source>
</evidence>
<sequence>MMNEAFAPPVFILSCERSGSTMLRYIMDTHSKIACPGHLYLGSLCEDLNRTLFGTLAQTHGGRDEESKRRYALSETRSMVVNIMQRYTAAKGKQIWCEKTPMNLEYLPVLEAHFPDAKYICLYRNCMDVVNSSLNMSKFRFLPEHMPYVHRNPENIIAAMTENWLEKTDRLLAFEAAHPERCYRLKYESVVTQFEETLEPLFQFLGVDWEAGLSERVFAVTHDAGEGDGKATLSSKIRQDSIGKGKEVPRSGIPNKFLPALDDLLGKLGYPALDDYYSQNNPPSDSSKKTRETSEVSEISEIFEVRFTDAVKRNRHLYPTLQGLWKIIVTGVPNGVWIIDLSGQEGVVKPGDSRADFSLSLSAALLIDIMNGKRSSVEAINQGVIEITGVDDNGALINLGRLLFS</sequence>
<dbReference type="InterPro" id="IPR003033">
    <property type="entry name" value="SCP2_sterol-bd_dom"/>
</dbReference>
<gene>
    <name evidence="3" type="ORF">EKO24_000015</name>
</gene>
<dbReference type="SUPFAM" id="SSF52540">
    <property type="entry name" value="P-loop containing nucleoside triphosphate hydrolases"/>
    <property type="match status" value="1"/>
</dbReference>
<evidence type="ECO:0000313" key="4">
    <source>
        <dbReference type="Proteomes" id="UP000733744"/>
    </source>
</evidence>
<protein>
    <recommendedName>
        <fullName evidence="2">SCP2 domain-containing protein</fullName>
    </recommendedName>
</protein>
<keyword evidence="1" id="KW-0808">Transferase</keyword>
<dbReference type="Gene3D" id="3.30.1050.10">
    <property type="entry name" value="SCP2 sterol-binding domain"/>
    <property type="match status" value="1"/>
</dbReference>
<name>A0ABY3CHP7_9GAMM</name>
<comment type="caution">
    <text evidence="3">The sequence shown here is derived from an EMBL/GenBank/DDBJ whole genome shotgun (WGS) entry which is preliminary data.</text>
</comment>
<dbReference type="Gene3D" id="3.40.50.300">
    <property type="entry name" value="P-loop containing nucleotide triphosphate hydrolases"/>
    <property type="match status" value="1"/>
</dbReference>
<dbReference type="PANTHER" id="PTHR12788">
    <property type="entry name" value="PROTEIN-TYROSINE SULFOTRANSFERASE 2"/>
    <property type="match status" value="1"/>
</dbReference>
<dbReference type="InterPro" id="IPR036527">
    <property type="entry name" value="SCP2_sterol-bd_dom_sf"/>
</dbReference>
<keyword evidence="4" id="KW-1185">Reference proteome</keyword>
<reference evidence="3 4" key="1">
    <citation type="journal article" date="2019" name="Antonie Van Leeuwenhoek">
        <title>Description of 'Ca. Methylobacter oryzae' KRF1, a novel species from the environmentally important Methylobacter clade 2.</title>
        <authorList>
            <person name="Khatri K."/>
            <person name="Mohite J.A."/>
            <person name="Pandit P.S."/>
            <person name="Bahulikar R."/>
            <person name="Rahalkar M.C."/>
        </authorList>
    </citation>
    <scope>NUCLEOTIDE SEQUENCE [LARGE SCALE GENOMIC DNA]</scope>
    <source>
        <strain evidence="3 4">KRF1</strain>
    </source>
</reference>
<accession>A0ABY3CHP7</accession>
<dbReference type="Pfam" id="PF02036">
    <property type="entry name" value="SCP2"/>
    <property type="match status" value="1"/>
</dbReference>
<feature type="domain" description="SCP2" evidence="2">
    <location>
        <begin position="321"/>
        <end position="389"/>
    </location>
</feature>
<dbReference type="EMBL" id="RYFG02000002">
    <property type="protein sequence ID" value="TRX03879.1"/>
    <property type="molecule type" value="Genomic_DNA"/>
</dbReference>
<dbReference type="Proteomes" id="UP000733744">
    <property type="component" value="Unassembled WGS sequence"/>
</dbReference>
<dbReference type="InterPro" id="IPR027417">
    <property type="entry name" value="P-loop_NTPase"/>
</dbReference>
<dbReference type="SUPFAM" id="SSF55718">
    <property type="entry name" value="SCP-like"/>
    <property type="match status" value="1"/>
</dbReference>
<evidence type="ECO:0000259" key="2">
    <source>
        <dbReference type="Pfam" id="PF02036"/>
    </source>
</evidence>
<dbReference type="PANTHER" id="PTHR12788:SF10">
    <property type="entry name" value="PROTEIN-TYROSINE SULFOTRANSFERASE"/>
    <property type="match status" value="1"/>
</dbReference>
<organism evidence="3 4">
    <name type="scientific">Candidatus Methylobacter oryzae</name>
    <dbReference type="NCBI Taxonomy" id="2497749"/>
    <lineage>
        <taxon>Bacteria</taxon>
        <taxon>Pseudomonadati</taxon>
        <taxon>Pseudomonadota</taxon>
        <taxon>Gammaproteobacteria</taxon>
        <taxon>Methylococcales</taxon>
        <taxon>Methylococcaceae</taxon>
        <taxon>Methylobacter</taxon>
    </lineage>
</organism>
<proteinExistence type="predicted"/>